<proteinExistence type="inferred from homology"/>
<dbReference type="AlphaFoldDB" id="B0VHZ0"/>
<feature type="binding site" evidence="5">
    <location>
        <position position="87"/>
    </location>
    <ligand>
        <name>UTP</name>
        <dbReference type="ChEBI" id="CHEBI:46398"/>
    </ligand>
</feature>
<dbReference type="Gene3D" id="2.160.10.10">
    <property type="entry name" value="Hexapeptide repeat proteins"/>
    <property type="match status" value="1"/>
</dbReference>
<feature type="binding site" evidence="5">
    <location>
        <position position="152"/>
    </location>
    <ligand>
        <name>UTP</name>
        <dbReference type="ChEBI" id="CHEBI:46398"/>
    </ligand>
</feature>
<keyword evidence="3 6" id="KW-0548">Nucleotidyltransferase</keyword>
<comment type="similarity">
    <text evidence="1">Belongs to the UDPGP type 1 family.</text>
</comment>
<feature type="binding site" evidence="5">
    <location>
        <position position="349"/>
    </location>
    <ligand>
        <name>UTP</name>
        <dbReference type="ChEBI" id="CHEBI:46398"/>
    </ligand>
</feature>
<feature type="binding site" evidence="4">
    <location>
        <position position="180"/>
    </location>
    <ligand>
        <name>substrate</name>
    </ligand>
</feature>
<keyword evidence="2 6" id="KW-0808">Transferase</keyword>
<dbReference type="GO" id="GO:0003983">
    <property type="term" value="F:UTP:glucose-1-phosphate uridylyltransferase activity"/>
    <property type="evidence" value="ECO:0007669"/>
    <property type="project" value="UniProtKB-EC"/>
</dbReference>
<name>B0VHZ0_CLOAI</name>
<evidence type="ECO:0000256" key="4">
    <source>
        <dbReference type="PIRSR" id="PIRSR000806-1"/>
    </source>
</evidence>
<reference evidence="6 7" key="1">
    <citation type="journal article" date="2008" name="J. Bacteriol.">
        <title>'Candidatus Cloacamonas acidaminovorans': genome sequence reconstruction provides a first glimpse of a new bacterial division.</title>
        <authorList>
            <person name="Pelletier E."/>
            <person name="Kreimeyer A."/>
            <person name="Bocs S."/>
            <person name="Rouy Z."/>
            <person name="Gyapay G."/>
            <person name="Chouari R."/>
            <person name="Riviere D."/>
            <person name="Ganesan A."/>
            <person name="Daegelen P."/>
            <person name="Sghir A."/>
            <person name="Cohen G.N."/>
            <person name="Medigue C."/>
            <person name="Weissenbach J."/>
            <person name="Le Paslier D."/>
        </authorList>
    </citation>
    <scope>NUCLEOTIDE SEQUENCE [LARGE SCALE GENOMIC DNA]</scope>
    <source>
        <strain evidence="7">Evry</strain>
    </source>
</reference>
<dbReference type="Pfam" id="PF01704">
    <property type="entry name" value="UDPGP"/>
    <property type="match status" value="1"/>
</dbReference>
<dbReference type="InterPro" id="IPR029044">
    <property type="entry name" value="Nucleotide-diphossugar_trans"/>
</dbReference>
<dbReference type="EMBL" id="CU466930">
    <property type="protein sequence ID" value="CAO80961.1"/>
    <property type="molecule type" value="Genomic_DNA"/>
</dbReference>
<dbReference type="InterPro" id="IPR002618">
    <property type="entry name" value="UDPGP_fam"/>
</dbReference>
<feature type="binding site" evidence="5">
    <location>
        <position position="179"/>
    </location>
    <ligand>
        <name>UTP</name>
        <dbReference type="ChEBI" id="CHEBI:46398"/>
    </ligand>
</feature>
<gene>
    <name evidence="6" type="ordered locus">CLOAM1098</name>
</gene>
<dbReference type="STRING" id="459349.CLOAM1098"/>
<evidence type="ECO:0000256" key="1">
    <source>
        <dbReference type="ARBA" id="ARBA00010401"/>
    </source>
</evidence>
<protein>
    <submittedName>
        <fullName evidence="6">Glucose-1-phosphate uridylyltransferase</fullName>
        <ecNumber evidence="6">2.7.7.9</ecNumber>
    </submittedName>
</protein>
<dbReference type="PIRSF" id="PIRSF000806">
    <property type="entry name" value="UDPGP"/>
    <property type="match status" value="1"/>
</dbReference>
<dbReference type="EC" id="2.7.7.9" evidence="6"/>
<dbReference type="SUPFAM" id="SSF53448">
    <property type="entry name" value="Nucleotide-diphospho-sugar transferases"/>
    <property type="match status" value="1"/>
</dbReference>
<accession>B0VHZ0</accession>
<dbReference type="eggNOG" id="COG4284">
    <property type="taxonomic scope" value="Bacteria"/>
</dbReference>
<keyword evidence="7" id="KW-1185">Reference proteome</keyword>
<evidence type="ECO:0000256" key="2">
    <source>
        <dbReference type="ARBA" id="ARBA00022679"/>
    </source>
</evidence>
<evidence type="ECO:0000313" key="6">
    <source>
        <dbReference type="EMBL" id="CAO80961.1"/>
    </source>
</evidence>
<dbReference type="Proteomes" id="UP000002019">
    <property type="component" value="Chromosome"/>
</dbReference>
<dbReference type="GO" id="GO:0006011">
    <property type="term" value="P:UDP-alpha-D-glucose metabolic process"/>
    <property type="evidence" value="ECO:0007669"/>
    <property type="project" value="InterPro"/>
</dbReference>
<evidence type="ECO:0000313" key="7">
    <source>
        <dbReference type="Proteomes" id="UP000002019"/>
    </source>
</evidence>
<evidence type="ECO:0000256" key="5">
    <source>
        <dbReference type="PIRSR" id="PIRSR000806-2"/>
    </source>
</evidence>
<sequence length="464" mass="52605">MSTPFIRLMKQEGIRDEVIRTFEAYYQKLVKGEKGLIGEDAIRPPSEKNLIDYQQIKHLSRTSILKNTVVIKLNGGLGTSMGLSKAKSLLPVKNNLNFLDIISRQVLTLRSLSGYDVLLLFMNSFNTEADTLKYLEKYPDLGKQDLPLSFLQNKFPRIRQDTLMPYENKETKLMWNPPGHGDIYTALGDLLDKMIAKDYRYAFVSNADNLGAVVDTSIPAYMENNNIPFVMEVCLRSQMDKKGGHLCEDKSGQLLLREIAQCPEEDLPRFQDIDYYKYFNTNNIWIDLRALEWQMIANEGLMLLPLIVNPKVVDGTPVYQLETAMGSAISVFNNSKALVVSRERFVPVKKTNELLALWSDAYELNEQYQIVLKRGVEKAPVIELDEKYYGKIEDLQKRFSKGIPSLSECKELKIYGDVSFGEDVICEGKVTLKASSPVFVQNCLLSGEVNLDSAINKSKDRTGG</sequence>
<dbReference type="InterPro" id="IPR016267">
    <property type="entry name" value="UDPGP_trans"/>
</dbReference>
<dbReference type="KEGG" id="caci:CLOAM1098"/>
<dbReference type="OrthoDB" id="9804758at2"/>
<organism evidence="6 7">
    <name type="scientific">Cloacimonas acidaminovorans (strain Evry)</name>
    <dbReference type="NCBI Taxonomy" id="459349"/>
    <lineage>
        <taxon>Bacteria</taxon>
        <taxon>Pseudomonadati</taxon>
        <taxon>Candidatus Cloacimonadota</taxon>
        <taxon>Candidatus Cloacimonadia</taxon>
        <taxon>Candidatus Cloacimonadales</taxon>
        <taxon>Candidatus Cloacimonadaceae</taxon>
        <taxon>Candidatus Cloacimonas</taxon>
    </lineage>
</organism>
<dbReference type="PANTHER" id="PTHR43511">
    <property type="match status" value="1"/>
</dbReference>
<evidence type="ECO:0000256" key="3">
    <source>
        <dbReference type="ARBA" id="ARBA00022695"/>
    </source>
</evidence>
<dbReference type="RefSeq" id="WP_015424819.1">
    <property type="nucleotide sequence ID" value="NC_020449.1"/>
</dbReference>
<dbReference type="Gene3D" id="3.90.550.10">
    <property type="entry name" value="Spore Coat Polysaccharide Biosynthesis Protein SpsA, Chain A"/>
    <property type="match status" value="1"/>
</dbReference>
<feature type="binding site" evidence="5">
    <location>
        <position position="208"/>
    </location>
    <ligand>
        <name>UTP</name>
        <dbReference type="ChEBI" id="CHEBI:46398"/>
    </ligand>
</feature>
<dbReference type="HOGENOM" id="CLU_023632_1_0_0"/>